<keyword evidence="1" id="KW-0597">Phosphoprotein</keyword>
<proteinExistence type="predicted"/>
<feature type="domain" description="Response regulatory" evidence="2">
    <location>
        <begin position="7"/>
        <end position="138"/>
    </location>
</feature>
<comment type="caution">
    <text evidence="3">The sequence shown here is derived from an EMBL/GenBank/DDBJ whole genome shotgun (WGS) entry which is preliminary data.</text>
</comment>
<evidence type="ECO:0000313" key="4">
    <source>
        <dbReference type="Proteomes" id="UP000028521"/>
    </source>
</evidence>
<dbReference type="SMART" id="SM00448">
    <property type="entry name" value="REC"/>
    <property type="match status" value="1"/>
</dbReference>
<name>A0A084TLJ4_9FLAO</name>
<dbReference type="Proteomes" id="UP000028521">
    <property type="component" value="Unassembled WGS sequence"/>
</dbReference>
<gene>
    <name evidence="3" type="ORF">IA57_07055</name>
</gene>
<evidence type="ECO:0000313" key="3">
    <source>
        <dbReference type="EMBL" id="KFB01580.1"/>
    </source>
</evidence>
<dbReference type="InterPro" id="IPR011006">
    <property type="entry name" value="CheY-like_superfamily"/>
</dbReference>
<feature type="modified residue" description="4-aspartylphosphate" evidence="1">
    <location>
        <position position="66"/>
    </location>
</feature>
<dbReference type="EMBL" id="JPFK01000005">
    <property type="protein sequence ID" value="KFB01580.1"/>
    <property type="molecule type" value="Genomic_DNA"/>
</dbReference>
<protein>
    <submittedName>
        <fullName evidence="3">Transcriptional regulator</fullName>
    </submittedName>
</protein>
<dbReference type="eggNOG" id="COG2197">
    <property type="taxonomic scope" value="Bacteria"/>
</dbReference>
<sequence>MTHNVIRILMTDDHPIIIEGYQNTLLATKKPDQELKIDIANNCDQSLQYMQEAIKKERPYDVLFMDISLPPSSDGKYTSGEDLAIHARTLMPNAKIIILTMFNESYRIHNIVKRINPEGLLIKSDLTSNELSSAFQAALKNPPFYSGTVNSLIRKTISADMEVDDVNRKILHLLSQGIKTKSLKEHINLSMSAIEKRKKHLKEIFLVQDGSDETLLNEARKNGFL</sequence>
<dbReference type="AlphaFoldDB" id="A0A084TLJ4"/>
<dbReference type="Gene3D" id="3.40.50.2300">
    <property type="match status" value="1"/>
</dbReference>
<evidence type="ECO:0000259" key="2">
    <source>
        <dbReference type="PROSITE" id="PS50110"/>
    </source>
</evidence>
<dbReference type="PROSITE" id="PS50110">
    <property type="entry name" value="RESPONSE_REGULATORY"/>
    <property type="match status" value="1"/>
</dbReference>
<reference evidence="3 4" key="1">
    <citation type="journal article" date="2014" name="Genome Announc.">
        <title>Draft Genome Sequence of the Algicidal Bacterium Mangrovimonas yunxiaonensis Strain LY01.</title>
        <authorList>
            <person name="Li Y."/>
            <person name="Zhu H."/>
            <person name="Li C."/>
            <person name="Zhang H."/>
            <person name="Chen Z."/>
            <person name="Zheng W."/>
            <person name="Xu H."/>
            <person name="Zheng T."/>
        </authorList>
    </citation>
    <scope>NUCLEOTIDE SEQUENCE [LARGE SCALE GENOMIC DNA]</scope>
    <source>
        <strain evidence="3 4">LY01</strain>
    </source>
</reference>
<accession>A0A084TLJ4</accession>
<evidence type="ECO:0000256" key="1">
    <source>
        <dbReference type="PROSITE-ProRule" id="PRU00169"/>
    </source>
</evidence>
<dbReference type="RefSeq" id="WP_036121004.1">
    <property type="nucleotide sequence ID" value="NZ_BMET01000001.1"/>
</dbReference>
<dbReference type="STRING" id="1197477.IA57_07055"/>
<organism evidence="3 4">
    <name type="scientific">Mangrovimonas yunxiaonensis</name>
    <dbReference type="NCBI Taxonomy" id="1197477"/>
    <lineage>
        <taxon>Bacteria</taxon>
        <taxon>Pseudomonadati</taxon>
        <taxon>Bacteroidota</taxon>
        <taxon>Flavobacteriia</taxon>
        <taxon>Flavobacteriales</taxon>
        <taxon>Flavobacteriaceae</taxon>
        <taxon>Mangrovimonas</taxon>
    </lineage>
</organism>
<dbReference type="GO" id="GO:0000160">
    <property type="term" value="P:phosphorelay signal transduction system"/>
    <property type="evidence" value="ECO:0007669"/>
    <property type="project" value="InterPro"/>
</dbReference>
<dbReference type="SUPFAM" id="SSF52172">
    <property type="entry name" value="CheY-like"/>
    <property type="match status" value="1"/>
</dbReference>
<reference evidence="4" key="2">
    <citation type="submission" date="2014-07" db="EMBL/GenBank/DDBJ databases">
        <title>Genome sequence of Mangrovimonas yunxiaonensis.</title>
        <authorList>
            <person name="Li Y."/>
            <person name="Zheng T."/>
        </authorList>
    </citation>
    <scope>NUCLEOTIDE SEQUENCE [LARGE SCALE GENOMIC DNA]</scope>
    <source>
        <strain evidence="4">LY01</strain>
    </source>
</reference>
<dbReference type="OrthoDB" id="651456at2"/>
<dbReference type="InterPro" id="IPR001789">
    <property type="entry name" value="Sig_transdc_resp-reg_receiver"/>
</dbReference>
<keyword evidence="4" id="KW-1185">Reference proteome</keyword>